<keyword evidence="1" id="KW-0732">Signal</keyword>
<reference evidence="3" key="1">
    <citation type="journal article" date="2014" name="Genome Announc.">
        <title>Full-genome sequence of the plant growth-promoting bacterium Pseudomonas protegens CHA0.</title>
        <authorList>
            <person name="Jousset A."/>
            <person name="Schuldes J."/>
            <person name="Keel C."/>
            <person name="Maurhofer M."/>
            <person name="Daniel R."/>
            <person name="Scheu S."/>
            <person name="Thuermer A."/>
        </authorList>
    </citation>
    <scope>NUCLEOTIDE SEQUENCE [LARGE SCALE GENOMIC DNA]</scope>
    <source>
        <strain evidence="3">DSM 19095 / LMG 27888 / CFBP 6595 / CHA0</strain>
    </source>
</reference>
<dbReference type="Pfam" id="PF04351">
    <property type="entry name" value="PilP"/>
    <property type="match status" value="1"/>
</dbReference>
<sequence>MRRLRWAVLGCLCAGLWGCGGADDDFADLDAYMNQMRLQAPGPIEPIPVIRSYPSFTYDASALRSPFQPPQRLDLAARRQGASAVRPDPQRARQYLEGFDIEQLQMVGTLSNASGSFALLRGAGGIHRLQVGDYLGRNEGRVVTISESQIEVVEIVPDGAGAWLERPRTLALKKHS</sequence>
<accession>A0A2C9EF48</accession>
<feature type="signal peptide" evidence="1">
    <location>
        <begin position="1"/>
        <end position="22"/>
    </location>
</feature>
<dbReference type="InterPro" id="IPR007446">
    <property type="entry name" value="PilP"/>
</dbReference>
<proteinExistence type="predicted"/>
<dbReference type="Proteomes" id="UP000013940">
    <property type="component" value="Chromosome"/>
</dbReference>
<evidence type="ECO:0000256" key="1">
    <source>
        <dbReference type="SAM" id="SignalP"/>
    </source>
</evidence>
<dbReference type="HOGENOM" id="CLU_109321_1_0_6"/>
<dbReference type="KEGG" id="pprc:PFLCHA0_c04550"/>
<dbReference type="GeneID" id="57473437"/>
<dbReference type="EMBL" id="CP003190">
    <property type="protein sequence ID" value="AGL82254.1"/>
    <property type="molecule type" value="Genomic_DNA"/>
</dbReference>
<dbReference type="RefSeq" id="WP_015633866.1">
    <property type="nucleotide sequence ID" value="NC_021237.1"/>
</dbReference>
<dbReference type="AlphaFoldDB" id="A0A2C9EF48"/>
<dbReference type="Gene3D" id="2.30.30.830">
    <property type="match status" value="1"/>
</dbReference>
<dbReference type="PIRSF" id="PIRSF016481">
    <property type="entry name" value="Pilus_assembly_PilP"/>
    <property type="match status" value="1"/>
</dbReference>
<protein>
    <submittedName>
        <fullName evidence="2">Type IV pilus biogenesis protein PilP</fullName>
    </submittedName>
</protein>
<name>A0A2C9EF48_PSEPH</name>
<dbReference type="eggNOG" id="COG3168">
    <property type="taxonomic scope" value="Bacteria"/>
</dbReference>
<evidence type="ECO:0000313" key="2">
    <source>
        <dbReference type="EMBL" id="AGL82254.1"/>
    </source>
</evidence>
<feature type="chain" id="PRO_5013084378" evidence="1">
    <location>
        <begin position="23"/>
        <end position="176"/>
    </location>
</feature>
<evidence type="ECO:0000313" key="3">
    <source>
        <dbReference type="Proteomes" id="UP000013940"/>
    </source>
</evidence>
<organism evidence="2 3">
    <name type="scientific">Pseudomonas protegens (strain DSM 19095 / LMG 27888 / CFBP 6595 / CHA0)</name>
    <dbReference type="NCBI Taxonomy" id="1124983"/>
    <lineage>
        <taxon>Bacteria</taxon>
        <taxon>Pseudomonadati</taxon>
        <taxon>Pseudomonadota</taxon>
        <taxon>Gammaproteobacteria</taxon>
        <taxon>Pseudomonadales</taxon>
        <taxon>Pseudomonadaceae</taxon>
        <taxon>Pseudomonas</taxon>
    </lineage>
</organism>
<gene>
    <name evidence="2" type="primary">pilP</name>
    <name evidence="2" type="ORF">PFLCHA0_c04550</name>
</gene>